<gene>
    <name evidence="6" type="ORF">CUNI_LOCUS8426</name>
</gene>
<organism evidence="6 7">
    <name type="scientific">Candidula unifasciata</name>
    <dbReference type="NCBI Taxonomy" id="100452"/>
    <lineage>
        <taxon>Eukaryota</taxon>
        <taxon>Metazoa</taxon>
        <taxon>Spiralia</taxon>
        <taxon>Lophotrochozoa</taxon>
        <taxon>Mollusca</taxon>
        <taxon>Gastropoda</taxon>
        <taxon>Heterobranchia</taxon>
        <taxon>Euthyneura</taxon>
        <taxon>Panpulmonata</taxon>
        <taxon>Eupulmonata</taxon>
        <taxon>Stylommatophora</taxon>
        <taxon>Helicina</taxon>
        <taxon>Helicoidea</taxon>
        <taxon>Geomitridae</taxon>
        <taxon>Candidula</taxon>
    </lineage>
</organism>
<dbReference type="InterPro" id="IPR001478">
    <property type="entry name" value="PDZ"/>
</dbReference>
<evidence type="ECO:0000256" key="4">
    <source>
        <dbReference type="SAM" id="MobiDB-lite"/>
    </source>
</evidence>
<feature type="region of interest" description="Disordered" evidence="4">
    <location>
        <begin position="363"/>
        <end position="384"/>
    </location>
</feature>
<feature type="non-terminal residue" evidence="6">
    <location>
        <position position="1"/>
    </location>
</feature>
<feature type="domain" description="PDZ" evidence="5">
    <location>
        <begin position="243"/>
        <end position="312"/>
    </location>
</feature>
<dbReference type="GO" id="GO:0002142">
    <property type="term" value="C:stereocilia ankle link complex"/>
    <property type="evidence" value="ECO:0007669"/>
    <property type="project" value="TreeGrafter"/>
</dbReference>
<feature type="domain" description="PDZ" evidence="5">
    <location>
        <begin position="115"/>
        <end position="185"/>
    </location>
</feature>
<reference evidence="6" key="1">
    <citation type="submission" date="2021-04" db="EMBL/GenBank/DDBJ databases">
        <authorList>
            <consortium name="Molecular Ecology Group"/>
        </authorList>
    </citation>
    <scope>NUCLEOTIDE SEQUENCE</scope>
</reference>
<comment type="subcellular location">
    <subcellularLocation>
        <location evidence="1">Cell projection</location>
    </subcellularLocation>
</comment>
<dbReference type="Gene3D" id="2.30.42.10">
    <property type="match status" value="2"/>
</dbReference>
<dbReference type="AlphaFoldDB" id="A0A8S3Z3H4"/>
<comment type="caution">
    <text evidence="6">The sequence shown here is derived from an EMBL/GenBank/DDBJ whole genome shotgun (WGS) entry which is preliminary data.</text>
</comment>
<dbReference type="PANTHER" id="PTHR23116">
    <property type="entry name" value="PDZ DOMAIN CONTAINING WHIRLIN AND HARMONIN-RELATED"/>
    <property type="match status" value="1"/>
</dbReference>
<dbReference type="Gene3D" id="1.20.1160.20">
    <property type="match status" value="1"/>
</dbReference>
<feature type="region of interest" description="Disordered" evidence="4">
    <location>
        <begin position="548"/>
        <end position="569"/>
    </location>
</feature>
<dbReference type="SUPFAM" id="SSF50156">
    <property type="entry name" value="PDZ domain-like"/>
    <property type="match status" value="2"/>
</dbReference>
<sequence length="648" mass="71728">MSREFEKQFNNLTLELLNEQERQLLYKSLTRYLRNKNVTEFAVTVREICDTPFKAVLLDYIRGYLPKSDKKQFDKTTALSRREYIAGMEVVPRSKFTGRITTPPNSVLATATERLVTICGSRGESMGFSVRGGSEFGLGIYVSHVKAASPAGEAGLRAGDHIIKVNGIDFQCIANSSAVKVLSNTALLNLVVIRCGKIPEWKVARQRVLWYDVSLSRIVSNPPISEARSPGAQTTTFPERKLVINIGKESDFIGLNIRGGKEYGIGIYVSRVDSGGLASHIGLAAGDQIVRVNDIDCLSITHSDAVDALRSSTHLIITIRPVGKYPVFKELYAEYTWSDVSSFGPATTSNITIHNRLVAAPGDNSSGKYSHRTRTRESSIDLSPPITGSNNIYSSLDLHDALDELSVTSEVESQVCYPGDKDIMFRRNQDDTWQDIDSVSENYAYSHKSWAAEKTDSLRNYHDDSDLSDHVLDYATFLEHAAMKEQQEKKVKSQRAETSSFLKDDSVVIETVIEERVTSFAADPSSSSFARYEETSDNTDQIYSQVQDLTGKARPGHSRSSTSSSTHSIPVYATVNKKASSNNTESLRELDVISFGVHSSDSRLGNSDREETIVKEVIASQIERLEARKSSLGTKEITRMTEGSVSSR</sequence>
<keyword evidence="7" id="KW-1185">Reference proteome</keyword>
<name>A0A8S3Z3H4_9EUPU</name>
<dbReference type="EMBL" id="CAJHNH020001380">
    <property type="protein sequence ID" value="CAG5122868.1"/>
    <property type="molecule type" value="Genomic_DNA"/>
</dbReference>
<dbReference type="GO" id="GO:0005886">
    <property type="term" value="C:plasma membrane"/>
    <property type="evidence" value="ECO:0007669"/>
    <property type="project" value="TreeGrafter"/>
</dbReference>
<accession>A0A8S3Z3H4</accession>
<keyword evidence="2" id="KW-0677">Repeat</keyword>
<evidence type="ECO:0000313" key="6">
    <source>
        <dbReference type="EMBL" id="CAG5122868.1"/>
    </source>
</evidence>
<evidence type="ECO:0000256" key="3">
    <source>
        <dbReference type="ARBA" id="ARBA00023273"/>
    </source>
</evidence>
<dbReference type="Proteomes" id="UP000678393">
    <property type="component" value="Unassembled WGS sequence"/>
</dbReference>
<dbReference type="InterPro" id="IPR036034">
    <property type="entry name" value="PDZ_sf"/>
</dbReference>
<dbReference type="SMART" id="SM00228">
    <property type="entry name" value="PDZ"/>
    <property type="match status" value="2"/>
</dbReference>
<evidence type="ECO:0000259" key="5">
    <source>
        <dbReference type="PROSITE" id="PS50106"/>
    </source>
</evidence>
<dbReference type="InterPro" id="IPR051844">
    <property type="entry name" value="USH2_Complex_Protein"/>
</dbReference>
<feature type="region of interest" description="Disordered" evidence="4">
    <location>
        <begin position="629"/>
        <end position="648"/>
    </location>
</feature>
<dbReference type="GO" id="GO:0005929">
    <property type="term" value="C:cilium"/>
    <property type="evidence" value="ECO:0007669"/>
    <property type="project" value="TreeGrafter"/>
</dbReference>
<dbReference type="Pfam" id="PF00595">
    <property type="entry name" value="PDZ"/>
    <property type="match status" value="2"/>
</dbReference>
<evidence type="ECO:0000313" key="7">
    <source>
        <dbReference type="Proteomes" id="UP000678393"/>
    </source>
</evidence>
<evidence type="ECO:0000256" key="1">
    <source>
        <dbReference type="ARBA" id="ARBA00004316"/>
    </source>
</evidence>
<protein>
    <recommendedName>
        <fullName evidence="5">PDZ domain-containing protein</fullName>
    </recommendedName>
</protein>
<keyword evidence="3" id="KW-0966">Cell projection</keyword>
<dbReference type="PANTHER" id="PTHR23116:SF29">
    <property type="entry name" value="PDZ DOMAIN-CONTAINING PROTEIN 7"/>
    <property type="match status" value="1"/>
</dbReference>
<dbReference type="OrthoDB" id="10029564at2759"/>
<proteinExistence type="predicted"/>
<dbReference type="PROSITE" id="PS50106">
    <property type="entry name" value="PDZ"/>
    <property type="match status" value="2"/>
</dbReference>
<dbReference type="GO" id="GO:0032426">
    <property type="term" value="C:stereocilium tip"/>
    <property type="evidence" value="ECO:0007669"/>
    <property type="project" value="TreeGrafter"/>
</dbReference>
<evidence type="ECO:0000256" key="2">
    <source>
        <dbReference type="ARBA" id="ARBA00022737"/>
    </source>
</evidence>
<feature type="compositionally biased region" description="Low complexity" evidence="4">
    <location>
        <begin position="558"/>
        <end position="568"/>
    </location>
</feature>